<dbReference type="Gene3D" id="2.130.10.10">
    <property type="entry name" value="YVTN repeat-like/Quinoprotein amine dehydrogenase"/>
    <property type="match status" value="3"/>
</dbReference>
<dbReference type="Pfam" id="PF03178">
    <property type="entry name" value="CPSF_A"/>
    <property type="match status" value="1"/>
</dbReference>
<dbReference type="InterPro" id="IPR050358">
    <property type="entry name" value="RSE1/DDB1/CFT1"/>
</dbReference>
<sequence length="1137" mass="126548">MKSDLGGCAYVVTAHKQSAVTHSVVGQFTSPDDLNLIVTKSSRVEVNLSTDVGLKPITEFNVYGKIAVIEVFRYKNEKKDCIFILTESCYACILEYVDGKIITRAYGDMRDKNYSVSQSGMHACIDPEARCIALRLYDGVLKVINLNSSSKHLTTAEQRIEEIQVVDMCFLHTANKPTLALLYDDNSSRHLSTIAITLDNSGSGASIHKGPFRHTQVEQDTILLVPVPEPLAGILLVGHVNITYHDSKNRSTCSIENIVQRTIECVTPIDKHRYLCGDSCGELSLLLLDYNETRIPEERMRLATKPLGRATLPNTLSYIDNGVVFVGSTFGDSELIRLQMSDDNSGRHFISLHQYDNLGPIKDMCIVDFEKQGQGQLVTASGVGMGGSLRIIRNGVGIHEYASIDLDGVKGLWALKYLSSSSKQDSLLLSFVGQTIFLRLEGQEVAEIEDLPGFTNEEQTMYAGNVTDNQFLQITEKQVRLVSEESLKGTWEPDENSQINLCSVNKNQVILGVGNTAVYLEINDCEIVEKSRKVFNSEVACIDVSPLKDNTASDIFTIGLWDVSVSINKLPLMEEIAKMELGGDIIPRSVLLNSFGENKTPYLLVSIGDGALFYIKLKDDNTFSTKKRIQLGTQPTSLNKFHTSNGSTVFACSDRPAVIHSSNEKLFFSNVNLKQVNHMCVLDSEGYSNALAIVNENALLIGKIDDIQKLHTSTVRLNETPHAVLHYEERQVFAYLGEFNEDELKEVTGPDQERNKKLFTPLSLQCPYKSGLTERENSHNVHNGYTSVNSLVICDELTFVPKWAHLFDVGEISVCMCVAELGKKAEKFIVVGTAITADEQECKSGRICVFSYSKEEKLTLVSSKAVTGAIYSVKPLNGNKIICAINQQLKVFEMNEQTTLQSEAPVANHITCVAVDVSKNGFILSADLMRSISVFSYKPLEGALEEIARDYHPNWMTCIKIMDDDTYIGAENSENIFICARNADAPDEEDRQQLLPIGYYHVGEHVNTIVEGNLVMDVHVESSITPKRTFLMGSVSGYVGLLVIFPEKQWQFLSKLETKMRKVIRGVGKIDHESWRSFESDSRMEDCKGFVDGDLVEMFQDLRPEKQKEVITDLTMDGAPVTLDDVVRLVDDLCRLH</sequence>
<evidence type="ECO:0000259" key="4">
    <source>
        <dbReference type="Pfam" id="PF10433"/>
    </source>
</evidence>
<protein>
    <submittedName>
        <fullName evidence="6">Oidioi.mRNA.OKI2018_I69.XSR.g15044.t1.cds</fullName>
    </submittedName>
</protein>
<feature type="domain" description="RSE1/DDB1/CPSF1 second beta-propeller" evidence="5">
    <location>
        <begin position="398"/>
        <end position="704"/>
    </location>
</feature>
<dbReference type="Pfam" id="PF10433">
    <property type="entry name" value="Beta-prop_RSE1_1st"/>
    <property type="match status" value="1"/>
</dbReference>
<evidence type="ECO:0000259" key="5">
    <source>
        <dbReference type="Pfam" id="PF23726"/>
    </source>
</evidence>
<evidence type="ECO:0000313" key="7">
    <source>
        <dbReference type="Proteomes" id="UP001158576"/>
    </source>
</evidence>
<gene>
    <name evidence="6" type="ORF">OKIOD_LOCUS6602</name>
</gene>
<proteinExistence type="predicted"/>
<feature type="domain" description="RSE1/DDB1/CPSF1 first beta-propeller" evidence="4">
    <location>
        <begin position="19"/>
        <end position="342"/>
    </location>
</feature>
<evidence type="ECO:0000256" key="1">
    <source>
        <dbReference type="ARBA" id="ARBA00004123"/>
    </source>
</evidence>
<dbReference type="InterPro" id="IPR018846">
    <property type="entry name" value="Beta-prop_RSE1/DDB1/CPSF1_1st"/>
</dbReference>
<dbReference type="InterPro" id="IPR036322">
    <property type="entry name" value="WD40_repeat_dom_sf"/>
</dbReference>
<evidence type="ECO:0000313" key="6">
    <source>
        <dbReference type="EMBL" id="CAG5097362.1"/>
    </source>
</evidence>
<evidence type="ECO:0000259" key="3">
    <source>
        <dbReference type="Pfam" id="PF03178"/>
    </source>
</evidence>
<keyword evidence="2" id="KW-0539">Nucleus</keyword>
<evidence type="ECO:0000256" key="2">
    <source>
        <dbReference type="ARBA" id="ARBA00023242"/>
    </source>
</evidence>
<keyword evidence="7" id="KW-1185">Reference proteome</keyword>
<name>A0ABN7SGM9_OIKDI</name>
<dbReference type="InterPro" id="IPR004871">
    <property type="entry name" value="RSE1/DDB1/CPSF1_C"/>
</dbReference>
<dbReference type="Proteomes" id="UP001158576">
    <property type="component" value="Chromosome XSR"/>
</dbReference>
<accession>A0ABN7SGM9</accession>
<reference evidence="6 7" key="1">
    <citation type="submission" date="2021-04" db="EMBL/GenBank/DDBJ databases">
        <authorList>
            <person name="Bliznina A."/>
        </authorList>
    </citation>
    <scope>NUCLEOTIDE SEQUENCE [LARGE SCALE GENOMIC DNA]</scope>
</reference>
<organism evidence="6 7">
    <name type="scientific">Oikopleura dioica</name>
    <name type="common">Tunicate</name>
    <dbReference type="NCBI Taxonomy" id="34765"/>
    <lineage>
        <taxon>Eukaryota</taxon>
        <taxon>Metazoa</taxon>
        <taxon>Chordata</taxon>
        <taxon>Tunicata</taxon>
        <taxon>Appendicularia</taxon>
        <taxon>Copelata</taxon>
        <taxon>Oikopleuridae</taxon>
        <taxon>Oikopleura</taxon>
    </lineage>
</organism>
<dbReference type="InterPro" id="IPR058543">
    <property type="entry name" value="Beta-prop_RSE1/DDB1/CPSF1_2nd"/>
</dbReference>
<dbReference type="SUPFAM" id="SSF50978">
    <property type="entry name" value="WD40 repeat-like"/>
    <property type="match status" value="1"/>
</dbReference>
<comment type="subcellular location">
    <subcellularLocation>
        <location evidence="1">Nucleus</location>
    </subcellularLocation>
</comment>
<dbReference type="PANTHER" id="PTHR10644">
    <property type="entry name" value="DNA REPAIR/RNA PROCESSING CPSF FAMILY"/>
    <property type="match status" value="1"/>
</dbReference>
<feature type="domain" description="RSE1/DDB1/CPSF1 C-terminal" evidence="3">
    <location>
        <begin position="804"/>
        <end position="1100"/>
    </location>
</feature>
<dbReference type="Pfam" id="PF23726">
    <property type="entry name" value="Beta-prop_RSE1_2nd"/>
    <property type="match status" value="1"/>
</dbReference>
<dbReference type="InterPro" id="IPR015943">
    <property type="entry name" value="WD40/YVTN_repeat-like_dom_sf"/>
</dbReference>
<dbReference type="EMBL" id="OU015569">
    <property type="protein sequence ID" value="CAG5097362.1"/>
    <property type="molecule type" value="Genomic_DNA"/>
</dbReference>
<dbReference type="Gene3D" id="1.10.150.910">
    <property type="match status" value="1"/>
</dbReference>